<evidence type="ECO:0000259" key="7">
    <source>
        <dbReference type="PROSITE" id="PS50835"/>
    </source>
</evidence>
<evidence type="ECO:0000256" key="1">
    <source>
        <dbReference type="ARBA" id="ARBA00004479"/>
    </source>
</evidence>
<dbReference type="SUPFAM" id="SSF48726">
    <property type="entry name" value="Immunoglobulin"/>
    <property type="match status" value="3"/>
</dbReference>
<keyword evidence="3" id="KW-1015">Disulfide bond</keyword>
<evidence type="ECO:0000256" key="6">
    <source>
        <dbReference type="SAM" id="SignalP"/>
    </source>
</evidence>
<keyword evidence="5" id="KW-0393">Immunoglobulin domain</keyword>
<evidence type="ECO:0000256" key="2">
    <source>
        <dbReference type="ARBA" id="ARBA00023136"/>
    </source>
</evidence>
<protein>
    <recommendedName>
        <fullName evidence="7">Ig-like domain-containing protein</fullName>
    </recommendedName>
</protein>
<dbReference type="SMART" id="SM00407">
    <property type="entry name" value="IGc1"/>
    <property type="match status" value="1"/>
</dbReference>
<dbReference type="Pfam" id="PF07654">
    <property type="entry name" value="C1-set"/>
    <property type="match status" value="1"/>
</dbReference>
<feature type="domain" description="Ig-like" evidence="7">
    <location>
        <begin position="129"/>
        <end position="224"/>
    </location>
</feature>
<dbReference type="OMA" id="MNISHEP"/>
<dbReference type="CDD" id="cd00098">
    <property type="entry name" value="IgC1"/>
    <property type="match status" value="1"/>
</dbReference>
<dbReference type="PANTHER" id="PTHR11640">
    <property type="entry name" value="NEPHRIN"/>
    <property type="match status" value="1"/>
</dbReference>
<dbReference type="InterPro" id="IPR003597">
    <property type="entry name" value="Ig_C1-set"/>
</dbReference>
<evidence type="ECO:0000313" key="8">
    <source>
        <dbReference type="Ensembl" id="ENSGACP00000010168.1"/>
    </source>
</evidence>
<organism evidence="8">
    <name type="scientific">Gasterosteus aculeatus</name>
    <name type="common">Three-spined stickleback</name>
    <dbReference type="NCBI Taxonomy" id="69293"/>
    <lineage>
        <taxon>Eukaryota</taxon>
        <taxon>Metazoa</taxon>
        <taxon>Chordata</taxon>
        <taxon>Craniata</taxon>
        <taxon>Vertebrata</taxon>
        <taxon>Euteleostomi</taxon>
        <taxon>Actinopterygii</taxon>
        <taxon>Neopterygii</taxon>
        <taxon>Teleostei</taxon>
        <taxon>Neoteleostei</taxon>
        <taxon>Acanthomorphata</taxon>
        <taxon>Eupercaria</taxon>
        <taxon>Perciformes</taxon>
        <taxon>Cottioidei</taxon>
        <taxon>Gasterosteales</taxon>
        <taxon>Gasterosteidae</taxon>
        <taxon>Gasterosteus</taxon>
    </lineage>
</organism>
<dbReference type="GO" id="GO:0050839">
    <property type="term" value="F:cell adhesion molecule binding"/>
    <property type="evidence" value="ECO:0007669"/>
    <property type="project" value="TreeGrafter"/>
</dbReference>
<proteinExistence type="predicted"/>
<feature type="domain" description="Ig-like" evidence="7">
    <location>
        <begin position="13"/>
        <end position="124"/>
    </location>
</feature>
<dbReference type="PANTHER" id="PTHR11640:SF167">
    <property type="entry name" value="SIGNAL-REGULATORY PROTEIN BETA-1-LIKE"/>
    <property type="match status" value="1"/>
</dbReference>
<comment type="subcellular location">
    <subcellularLocation>
        <location evidence="1">Membrane</location>
        <topology evidence="1">Single-pass type I membrane protein</topology>
    </subcellularLocation>
</comment>
<dbReference type="STRING" id="69293.ENSGACP00000010168"/>
<dbReference type="AlphaFoldDB" id="G3NXU8"/>
<dbReference type="GO" id="GO:0098609">
    <property type="term" value="P:cell-cell adhesion"/>
    <property type="evidence" value="ECO:0007669"/>
    <property type="project" value="TreeGrafter"/>
</dbReference>
<dbReference type="Gene3D" id="2.60.40.10">
    <property type="entry name" value="Immunoglobulins"/>
    <property type="match status" value="3"/>
</dbReference>
<evidence type="ECO:0000256" key="5">
    <source>
        <dbReference type="ARBA" id="ARBA00023319"/>
    </source>
</evidence>
<feature type="domain" description="Ig-like" evidence="7">
    <location>
        <begin position="227"/>
        <end position="271"/>
    </location>
</feature>
<keyword evidence="6" id="KW-0732">Signal</keyword>
<dbReference type="Bgee" id="ENSGACG00000007673">
    <property type="expression patterns" value="Expressed in intestinal epithelial cell and 7 other cell types or tissues"/>
</dbReference>
<dbReference type="InterPro" id="IPR036179">
    <property type="entry name" value="Ig-like_dom_sf"/>
</dbReference>
<accession>G3NXU8</accession>
<reference evidence="8" key="2">
    <citation type="submission" date="2024-04" db="UniProtKB">
        <authorList>
            <consortium name="Ensembl"/>
        </authorList>
    </citation>
    <scope>IDENTIFICATION</scope>
</reference>
<feature type="signal peptide" evidence="6">
    <location>
        <begin position="1"/>
        <end position="20"/>
    </location>
</feature>
<dbReference type="InterPro" id="IPR007110">
    <property type="entry name" value="Ig-like_dom"/>
</dbReference>
<name>G3NXU8_GASAC</name>
<dbReference type="SMART" id="SM00409">
    <property type="entry name" value="IG"/>
    <property type="match status" value="2"/>
</dbReference>
<dbReference type="GO" id="GO:0005886">
    <property type="term" value="C:plasma membrane"/>
    <property type="evidence" value="ECO:0007669"/>
    <property type="project" value="TreeGrafter"/>
</dbReference>
<dbReference type="InterPro" id="IPR003599">
    <property type="entry name" value="Ig_sub"/>
</dbReference>
<dbReference type="InterPro" id="IPR013783">
    <property type="entry name" value="Ig-like_fold"/>
</dbReference>
<keyword evidence="4" id="KW-0325">Glycoprotein</keyword>
<dbReference type="InterPro" id="IPR051275">
    <property type="entry name" value="Cell_adhesion_signaling"/>
</dbReference>
<evidence type="ECO:0000256" key="3">
    <source>
        <dbReference type="ARBA" id="ARBA00023157"/>
    </source>
</evidence>
<sequence length="271" mass="29495">MRCKVLAVFVLLTLVKRASPSEIQVSPNANATLPCNVTLPLFLDGHKVDPSLLSALWTSNGSDVASIGEAPSQIKDGFSWDDGGVVSGDFSLTVLGARLGLQGVYECTVSYNSTTLHSSNATLSVLASPTLSVPQQWVVLETESRLECHAGGFYPPPVSFSWTRDGRVIQPASFVEGRRTPDGYYAAVGNLTFYPSRRDQNSTFGCRVSHKGADQDLDFRLNVTYTPSVRLSALPRASESIPLTLYCDLESFYPKEVSVSWLQNRTVLPEP</sequence>
<feature type="chain" id="PRO_5003449020" description="Ig-like domain-containing protein" evidence="6">
    <location>
        <begin position="21"/>
        <end position="271"/>
    </location>
</feature>
<keyword evidence="2" id="KW-0472">Membrane</keyword>
<dbReference type="PROSITE" id="PS50835">
    <property type="entry name" value="IG_LIKE"/>
    <property type="match status" value="3"/>
</dbReference>
<evidence type="ECO:0000256" key="4">
    <source>
        <dbReference type="ARBA" id="ARBA00023180"/>
    </source>
</evidence>
<reference evidence="8" key="1">
    <citation type="submission" date="2006-01" db="EMBL/GenBank/DDBJ databases">
        <authorList>
            <person name="Lindblad-Toh K."/>
            <person name="Mauceli E."/>
            <person name="Grabherr M."/>
            <person name="Chang J.L."/>
            <person name="Lander E.S."/>
        </authorList>
    </citation>
    <scope>NUCLEOTIDE SEQUENCE [LARGE SCALE GENOMIC DNA]</scope>
</reference>
<dbReference type="GO" id="GO:0005911">
    <property type="term" value="C:cell-cell junction"/>
    <property type="evidence" value="ECO:0007669"/>
    <property type="project" value="TreeGrafter"/>
</dbReference>
<dbReference type="eggNOG" id="KOG3515">
    <property type="taxonomic scope" value="Eukaryota"/>
</dbReference>
<dbReference type="Ensembl" id="ENSGACT00000010190.1">
    <property type="protein sequence ID" value="ENSGACP00000010168.1"/>
    <property type="gene ID" value="ENSGACG00000007673.1"/>
</dbReference>
<dbReference type="InParanoid" id="G3NXU8"/>